<keyword evidence="5" id="KW-0067">ATP-binding</keyword>
<dbReference type="PANTHER" id="PTHR43085">
    <property type="entry name" value="HEXOKINASE FAMILY MEMBER"/>
    <property type="match status" value="1"/>
</dbReference>
<dbReference type="GO" id="GO:0008865">
    <property type="term" value="F:fructokinase activity"/>
    <property type="evidence" value="ECO:0007669"/>
    <property type="project" value="UniProtKB-EC"/>
</dbReference>
<dbReference type="Pfam" id="PF00294">
    <property type="entry name" value="PfkB"/>
    <property type="match status" value="1"/>
</dbReference>
<dbReference type="SUPFAM" id="SSF53613">
    <property type="entry name" value="Ribokinase-like"/>
    <property type="match status" value="1"/>
</dbReference>
<reference evidence="7 8" key="1">
    <citation type="submission" date="2020-02" db="EMBL/GenBank/DDBJ databases">
        <title>Sequencing the genomes of 1000 actinobacteria strains.</title>
        <authorList>
            <person name="Klenk H.-P."/>
        </authorList>
    </citation>
    <scope>NUCLEOTIDE SEQUENCE [LARGE SCALE GENOMIC DNA]</scope>
    <source>
        <strain evidence="7 8">DSM 19609</strain>
    </source>
</reference>
<protein>
    <submittedName>
        <fullName evidence="7">Fructokinase</fullName>
        <ecNumber evidence="7">2.7.1.4</ecNumber>
    </submittedName>
</protein>
<evidence type="ECO:0000256" key="5">
    <source>
        <dbReference type="ARBA" id="ARBA00022840"/>
    </source>
</evidence>
<dbReference type="InterPro" id="IPR002173">
    <property type="entry name" value="Carboh/pur_kinase_PfkB_CS"/>
</dbReference>
<dbReference type="InterPro" id="IPR029056">
    <property type="entry name" value="Ribokinase-like"/>
</dbReference>
<comment type="similarity">
    <text evidence="1">Belongs to the carbohydrate kinase PfkB family.</text>
</comment>
<evidence type="ECO:0000256" key="4">
    <source>
        <dbReference type="ARBA" id="ARBA00022777"/>
    </source>
</evidence>
<sequence>MGEALTDIVIPRAGAPTEHVGGSPANVARALGRLDLEVLLSTRLARDSRGRRIVQAMRDDGVVLTPGSFAAERTSTAVARLDSSGQPVYEFDIDWKPENGLEPPTDAHVHVGSIGAILPFGCEAIPRLVRARELGCTVSYDPNIRPALMGSPEYARETAEWLISKCSVVKASTEDLAWLYPHVSTADVLDRWQALGVPLAVITDGSHGYTAASAGQGRETFAAYPTQDVADTVGAGDTFMAGLISGLCDAGLLGNPEAVRRLPTARWSQIEPSLRYAAAAAAINCTRPGAQPPTRDEVSRMLGATANSGNADNPAGSVSV</sequence>
<evidence type="ECO:0000313" key="7">
    <source>
        <dbReference type="EMBL" id="NIH57014.1"/>
    </source>
</evidence>
<keyword evidence="3" id="KW-0547">Nucleotide-binding</keyword>
<dbReference type="EC" id="2.7.1.4" evidence="7"/>
<gene>
    <name evidence="7" type="ORF">FB473_001659</name>
</gene>
<name>A0ABX0SGH3_9ACTN</name>
<dbReference type="InterPro" id="IPR050306">
    <property type="entry name" value="PfkB_Carbo_kinase"/>
</dbReference>
<dbReference type="InterPro" id="IPR011611">
    <property type="entry name" value="PfkB_dom"/>
</dbReference>
<dbReference type="Gene3D" id="3.40.1190.20">
    <property type="match status" value="1"/>
</dbReference>
<keyword evidence="4" id="KW-0418">Kinase</keyword>
<dbReference type="EMBL" id="JAAMOZ010000001">
    <property type="protein sequence ID" value="NIH57014.1"/>
    <property type="molecule type" value="Genomic_DNA"/>
</dbReference>
<dbReference type="PROSITE" id="PS00584">
    <property type="entry name" value="PFKB_KINASES_2"/>
    <property type="match status" value="1"/>
</dbReference>
<dbReference type="PANTHER" id="PTHR43085:SF1">
    <property type="entry name" value="PSEUDOURIDINE KINASE-RELATED"/>
    <property type="match status" value="1"/>
</dbReference>
<comment type="caution">
    <text evidence="7">The sequence shown here is derived from an EMBL/GenBank/DDBJ whole genome shotgun (WGS) entry which is preliminary data.</text>
</comment>
<organism evidence="7 8">
    <name type="scientific">Brooklawnia cerclae</name>
    <dbReference type="NCBI Taxonomy" id="349934"/>
    <lineage>
        <taxon>Bacteria</taxon>
        <taxon>Bacillati</taxon>
        <taxon>Actinomycetota</taxon>
        <taxon>Actinomycetes</taxon>
        <taxon>Propionibacteriales</taxon>
        <taxon>Propionibacteriaceae</taxon>
        <taxon>Brooklawnia</taxon>
    </lineage>
</organism>
<evidence type="ECO:0000256" key="2">
    <source>
        <dbReference type="ARBA" id="ARBA00022679"/>
    </source>
</evidence>
<proteinExistence type="inferred from homology"/>
<evidence type="ECO:0000259" key="6">
    <source>
        <dbReference type="Pfam" id="PF00294"/>
    </source>
</evidence>
<feature type="domain" description="Carbohydrate kinase PfkB" evidence="6">
    <location>
        <begin position="10"/>
        <end position="294"/>
    </location>
</feature>
<keyword evidence="2 7" id="KW-0808">Transferase</keyword>
<dbReference type="RefSeq" id="WP_208390486.1">
    <property type="nucleotide sequence ID" value="NZ_BAAAOO010000015.1"/>
</dbReference>
<accession>A0ABX0SGH3</accession>
<evidence type="ECO:0000313" key="8">
    <source>
        <dbReference type="Proteomes" id="UP000749311"/>
    </source>
</evidence>
<keyword evidence="8" id="KW-1185">Reference proteome</keyword>
<dbReference type="Proteomes" id="UP000749311">
    <property type="component" value="Unassembled WGS sequence"/>
</dbReference>
<evidence type="ECO:0000256" key="3">
    <source>
        <dbReference type="ARBA" id="ARBA00022741"/>
    </source>
</evidence>
<evidence type="ECO:0000256" key="1">
    <source>
        <dbReference type="ARBA" id="ARBA00010688"/>
    </source>
</evidence>